<dbReference type="AlphaFoldDB" id="A0A5J9SU40"/>
<dbReference type="PANTHER" id="PTHR31549:SF312">
    <property type="entry name" value="OS06G0179500 PROTEIN"/>
    <property type="match status" value="1"/>
</dbReference>
<accession>A0A5J9SU40</accession>
<gene>
    <name evidence="2" type="ORF">EJB05_52042</name>
</gene>
<dbReference type="PANTHER" id="PTHR31549">
    <property type="entry name" value="PROTEIN, PUTATIVE (DUF247)-RELATED-RELATED"/>
    <property type="match status" value="1"/>
</dbReference>
<protein>
    <submittedName>
        <fullName evidence="2">Uncharacterized protein</fullName>
    </submittedName>
</protein>
<evidence type="ECO:0000256" key="1">
    <source>
        <dbReference type="SAM" id="Phobius"/>
    </source>
</evidence>
<feature type="transmembrane region" description="Helical" evidence="1">
    <location>
        <begin position="489"/>
        <end position="511"/>
    </location>
</feature>
<keyword evidence="1" id="KW-1133">Transmembrane helix</keyword>
<keyword evidence="1" id="KW-0472">Membrane</keyword>
<keyword evidence="1" id="KW-0812">Transmembrane</keyword>
<proteinExistence type="predicted"/>
<dbReference type="InterPro" id="IPR004158">
    <property type="entry name" value="DUF247_pln"/>
</dbReference>
<keyword evidence="3" id="KW-1185">Reference proteome</keyword>
<dbReference type="OrthoDB" id="2356035at2759"/>
<evidence type="ECO:0000313" key="3">
    <source>
        <dbReference type="Proteomes" id="UP000324897"/>
    </source>
</evidence>
<dbReference type="Proteomes" id="UP000324897">
    <property type="component" value="Unassembled WGS sequence"/>
</dbReference>
<evidence type="ECO:0000313" key="2">
    <source>
        <dbReference type="EMBL" id="TVU02454.1"/>
    </source>
</evidence>
<comment type="caution">
    <text evidence="2">The sequence shown here is derived from an EMBL/GenBank/DDBJ whole genome shotgun (WGS) entry which is preliminary data.</text>
</comment>
<sequence length="533" mass="59082">MAASNHQAASRHGTPPVFDEVRWVVQIRSSLQEDAAAGDEDDDNGIPVSVFNVPKPLQVHKPEAYTPQLIALGPYHHWRPELYEMERYKLAAARRAQKRLRDGAKLDGLVQQFARLERKVRAYYHRYLDFSGETLAWMMVVDGAFLLEFLQIYDVVVEADGEGGSRALKRVSSRMAHLVDFAGRKSAHSIILRDMLMLENQVPLFLLRKILEPQCASAEDAGAMLQRMVTGLMKELCPFKMMEIFPVVDVGKHVHLLEMLYYLLVPKPEDDPAVEADAHDDGYDIEEQPADGSAAEEQKPAAGCEYVKDLVVAVWGIVSGLKTGPMRYVTKPIAFAVKAPWKMLTVVPGLSAMKNPVESFFTSGDGGSTNPRDPSSSAGYLTRPPLIEEIMIPSVSELASVGVKFSPTTGDLSSIAFDAKTVTFHLPTVTLDSNTEIVLRNLVAYEAAAASGPLVLARYTELMNGIIDTDEDVAVLRQRGVTKRFMRKYVFSSWQLLTFLAAIMMLLLTTLQAFCSVYTCSRWFGTVTVPTAE</sequence>
<dbReference type="EMBL" id="RWGY01000322">
    <property type="protein sequence ID" value="TVU02454.1"/>
    <property type="molecule type" value="Genomic_DNA"/>
</dbReference>
<feature type="non-terminal residue" evidence="2">
    <location>
        <position position="1"/>
    </location>
</feature>
<dbReference type="Gramene" id="TVU02454">
    <property type="protein sequence ID" value="TVU02454"/>
    <property type="gene ID" value="EJB05_52042"/>
</dbReference>
<reference evidence="2 3" key="1">
    <citation type="journal article" date="2019" name="Sci. Rep.">
        <title>A high-quality genome of Eragrostis curvula grass provides insights into Poaceae evolution and supports new strategies to enhance forage quality.</title>
        <authorList>
            <person name="Carballo J."/>
            <person name="Santos B.A.C.M."/>
            <person name="Zappacosta D."/>
            <person name="Garbus I."/>
            <person name="Selva J.P."/>
            <person name="Gallo C.A."/>
            <person name="Diaz A."/>
            <person name="Albertini E."/>
            <person name="Caccamo M."/>
            <person name="Echenique V."/>
        </authorList>
    </citation>
    <scope>NUCLEOTIDE SEQUENCE [LARGE SCALE GENOMIC DNA]</scope>
    <source>
        <strain evidence="3">cv. Victoria</strain>
        <tissue evidence="2">Leaf</tissue>
    </source>
</reference>
<dbReference type="Pfam" id="PF03140">
    <property type="entry name" value="DUF247"/>
    <property type="match status" value="1"/>
</dbReference>
<organism evidence="2 3">
    <name type="scientific">Eragrostis curvula</name>
    <name type="common">weeping love grass</name>
    <dbReference type="NCBI Taxonomy" id="38414"/>
    <lineage>
        <taxon>Eukaryota</taxon>
        <taxon>Viridiplantae</taxon>
        <taxon>Streptophyta</taxon>
        <taxon>Embryophyta</taxon>
        <taxon>Tracheophyta</taxon>
        <taxon>Spermatophyta</taxon>
        <taxon>Magnoliopsida</taxon>
        <taxon>Liliopsida</taxon>
        <taxon>Poales</taxon>
        <taxon>Poaceae</taxon>
        <taxon>PACMAD clade</taxon>
        <taxon>Chloridoideae</taxon>
        <taxon>Eragrostideae</taxon>
        <taxon>Eragrostidinae</taxon>
        <taxon>Eragrostis</taxon>
    </lineage>
</organism>
<name>A0A5J9SU40_9POAL</name>